<name>A0A1U6IBN8_9SPHN</name>
<dbReference type="GO" id="GO:0016757">
    <property type="term" value="F:glycosyltransferase activity"/>
    <property type="evidence" value="ECO:0007669"/>
    <property type="project" value="UniProtKB-KW"/>
</dbReference>
<dbReference type="CDD" id="cd00761">
    <property type="entry name" value="Glyco_tranf_GTA_type"/>
    <property type="match status" value="1"/>
</dbReference>
<dbReference type="InterPro" id="IPR029044">
    <property type="entry name" value="Nucleotide-diphossugar_trans"/>
</dbReference>
<keyword evidence="3 5" id="KW-0808">Transferase</keyword>
<dbReference type="Proteomes" id="UP000190989">
    <property type="component" value="Unassembled WGS sequence"/>
</dbReference>
<evidence type="ECO:0000313" key="5">
    <source>
        <dbReference type="EMBL" id="SLK05414.1"/>
    </source>
</evidence>
<proteinExistence type="inferred from homology"/>
<evidence type="ECO:0000256" key="1">
    <source>
        <dbReference type="ARBA" id="ARBA00006739"/>
    </source>
</evidence>
<protein>
    <submittedName>
        <fullName evidence="5">Glycosyltransferase, GT2 family</fullName>
    </submittedName>
</protein>
<dbReference type="PANTHER" id="PTHR43179:SF12">
    <property type="entry name" value="GALACTOFURANOSYLTRANSFERASE GLFT2"/>
    <property type="match status" value="1"/>
</dbReference>
<evidence type="ECO:0000259" key="4">
    <source>
        <dbReference type="Pfam" id="PF00535"/>
    </source>
</evidence>
<evidence type="ECO:0000313" key="6">
    <source>
        <dbReference type="Proteomes" id="UP000190989"/>
    </source>
</evidence>
<dbReference type="Gene3D" id="3.90.550.10">
    <property type="entry name" value="Spore Coat Polysaccharide Biosynthesis Protein SpsA, Chain A"/>
    <property type="match status" value="1"/>
</dbReference>
<dbReference type="PANTHER" id="PTHR43179">
    <property type="entry name" value="RHAMNOSYLTRANSFERASE WBBL"/>
    <property type="match status" value="1"/>
</dbReference>
<dbReference type="EMBL" id="FVZE01000005">
    <property type="protein sequence ID" value="SLK05414.1"/>
    <property type="molecule type" value="Genomic_DNA"/>
</dbReference>
<sequence length="291" mass="32787">MSPPLISVIIPVWNGSDVIGRCLTALREQTMPAGQFEVIVVDNGSTDNTVKLACTFPEVVVYTEDRPGSYAARNRGLRHARGHYIAFTDADCRPDPKWLEKALEAAERNPRAGVLAGQIGLFEEGDFSSALFSDYERLFSFPQALARRGNCATANWMSRREIFDKLGGFDENLKSGGDRAMALRIRGAGYPLVYVPEMIVGHPVRATREELIRKRRRLSGGRWDRTQPSGRLARVLGVTLYDTARRIRRVWMTPGLTIGRKVALMRLTMDLSVVATREYWRLFLGRRSARQ</sequence>
<dbReference type="AlphaFoldDB" id="A0A1U6IBN8"/>
<feature type="domain" description="Glycosyltransferase 2-like" evidence="4">
    <location>
        <begin position="7"/>
        <end position="166"/>
    </location>
</feature>
<dbReference type="Pfam" id="PF00535">
    <property type="entry name" value="Glycos_transf_2"/>
    <property type="match status" value="1"/>
</dbReference>
<evidence type="ECO:0000256" key="2">
    <source>
        <dbReference type="ARBA" id="ARBA00022676"/>
    </source>
</evidence>
<evidence type="ECO:0000256" key="3">
    <source>
        <dbReference type="ARBA" id="ARBA00022679"/>
    </source>
</evidence>
<accession>A0A1U6IBN8</accession>
<dbReference type="InterPro" id="IPR001173">
    <property type="entry name" value="Glyco_trans_2-like"/>
</dbReference>
<dbReference type="SUPFAM" id="SSF53448">
    <property type="entry name" value="Nucleotide-diphospho-sugar transferases"/>
    <property type="match status" value="1"/>
</dbReference>
<gene>
    <name evidence="5" type="ORF">SAMN06295987_105149</name>
</gene>
<keyword evidence="6" id="KW-1185">Reference proteome</keyword>
<dbReference type="STRING" id="428990.SAMN06295987_105149"/>
<keyword evidence="2" id="KW-0328">Glycosyltransferase</keyword>
<organism evidence="5 6">
    <name type="scientific">Novosphingobium mathurense</name>
    <dbReference type="NCBI Taxonomy" id="428990"/>
    <lineage>
        <taxon>Bacteria</taxon>
        <taxon>Pseudomonadati</taxon>
        <taxon>Pseudomonadota</taxon>
        <taxon>Alphaproteobacteria</taxon>
        <taxon>Sphingomonadales</taxon>
        <taxon>Sphingomonadaceae</taxon>
        <taxon>Novosphingobium</taxon>
    </lineage>
</organism>
<comment type="similarity">
    <text evidence="1">Belongs to the glycosyltransferase 2 family.</text>
</comment>
<reference evidence="6" key="1">
    <citation type="submission" date="2017-02" db="EMBL/GenBank/DDBJ databases">
        <authorList>
            <person name="Varghese N."/>
            <person name="Submissions S."/>
        </authorList>
    </citation>
    <scope>NUCLEOTIDE SEQUENCE [LARGE SCALE GENOMIC DNA]</scope>
    <source>
        <strain evidence="6">SM117</strain>
    </source>
</reference>